<evidence type="ECO:0000313" key="1">
    <source>
        <dbReference type="EMBL" id="QJA86516.1"/>
    </source>
</evidence>
<proteinExistence type="predicted"/>
<accession>A0A6M3KWL7</accession>
<dbReference type="AlphaFoldDB" id="A0A6M3KWL7"/>
<organism evidence="1">
    <name type="scientific">viral metagenome</name>
    <dbReference type="NCBI Taxonomy" id="1070528"/>
    <lineage>
        <taxon>unclassified sequences</taxon>
        <taxon>metagenomes</taxon>
        <taxon>organismal metagenomes</taxon>
    </lineage>
</organism>
<sequence>MYIPRPYTRDRYPRVICNQYAGVCMECQKFMKADTGFAIKQGPNDPWRKLCGNCMRENEEYRAEWAVWQQAQEVLRKVLEAKRDKE</sequence>
<dbReference type="EMBL" id="MT142639">
    <property type="protein sequence ID" value="QJA86516.1"/>
    <property type="molecule type" value="Genomic_DNA"/>
</dbReference>
<name>A0A6M3KWL7_9ZZZZ</name>
<gene>
    <name evidence="1" type="ORF">MM415B02063_0018</name>
</gene>
<protein>
    <submittedName>
        <fullName evidence="1">Uncharacterized protein</fullName>
    </submittedName>
</protein>
<reference evidence="1" key="1">
    <citation type="submission" date="2020-03" db="EMBL/GenBank/DDBJ databases">
        <title>The deep terrestrial virosphere.</title>
        <authorList>
            <person name="Holmfeldt K."/>
            <person name="Nilsson E."/>
            <person name="Simone D."/>
            <person name="Lopez-Fernandez M."/>
            <person name="Wu X."/>
            <person name="de Brujin I."/>
            <person name="Lundin D."/>
            <person name="Andersson A."/>
            <person name="Bertilsson S."/>
            <person name="Dopson M."/>
        </authorList>
    </citation>
    <scope>NUCLEOTIDE SEQUENCE</scope>
    <source>
        <strain evidence="1">MM415B02063</strain>
    </source>
</reference>